<protein>
    <submittedName>
        <fullName evidence="2">Uncharacterized protein</fullName>
    </submittedName>
</protein>
<feature type="transmembrane region" description="Helical" evidence="1">
    <location>
        <begin position="23"/>
        <end position="41"/>
    </location>
</feature>
<dbReference type="AlphaFoldDB" id="A0AAV6XFE0"/>
<keyword evidence="1" id="KW-0812">Transmembrane</keyword>
<organism evidence="2 3">
    <name type="scientific">Buddleja alternifolia</name>
    <dbReference type="NCBI Taxonomy" id="168488"/>
    <lineage>
        <taxon>Eukaryota</taxon>
        <taxon>Viridiplantae</taxon>
        <taxon>Streptophyta</taxon>
        <taxon>Embryophyta</taxon>
        <taxon>Tracheophyta</taxon>
        <taxon>Spermatophyta</taxon>
        <taxon>Magnoliopsida</taxon>
        <taxon>eudicotyledons</taxon>
        <taxon>Gunneridae</taxon>
        <taxon>Pentapetalae</taxon>
        <taxon>asterids</taxon>
        <taxon>lamiids</taxon>
        <taxon>Lamiales</taxon>
        <taxon>Scrophulariaceae</taxon>
        <taxon>Buddlejeae</taxon>
        <taxon>Buddleja</taxon>
    </lineage>
</organism>
<keyword evidence="1" id="KW-0472">Membrane</keyword>
<name>A0AAV6XFE0_9LAMI</name>
<evidence type="ECO:0000313" key="3">
    <source>
        <dbReference type="Proteomes" id="UP000826271"/>
    </source>
</evidence>
<gene>
    <name evidence="2" type="ORF">BUALT_Bualt05G0001900</name>
</gene>
<sequence>MASPFTSFGSDSLNRSNQHLRRFFIYGAVVVFLVCFLSSYYTSSPSAGFFNQRRSVSPSRVNLHGLSPPTPAPTVRFSIDRSISPRRSIASAPRSQLRRSWKSVDAVLAAQVEHEEIGDDEFSGANRYCRRRSDEASFSGFDSSFLSSAASPCRLSAATEPTFNHV</sequence>
<evidence type="ECO:0000313" key="2">
    <source>
        <dbReference type="EMBL" id="KAG8381719.1"/>
    </source>
</evidence>
<accession>A0AAV6XFE0</accession>
<proteinExistence type="predicted"/>
<dbReference type="EMBL" id="WHWC01000005">
    <property type="protein sequence ID" value="KAG8381719.1"/>
    <property type="molecule type" value="Genomic_DNA"/>
</dbReference>
<keyword evidence="1" id="KW-1133">Transmembrane helix</keyword>
<keyword evidence="3" id="KW-1185">Reference proteome</keyword>
<dbReference type="Proteomes" id="UP000826271">
    <property type="component" value="Unassembled WGS sequence"/>
</dbReference>
<comment type="caution">
    <text evidence="2">The sequence shown here is derived from an EMBL/GenBank/DDBJ whole genome shotgun (WGS) entry which is preliminary data.</text>
</comment>
<evidence type="ECO:0000256" key="1">
    <source>
        <dbReference type="SAM" id="Phobius"/>
    </source>
</evidence>
<reference evidence="2" key="1">
    <citation type="submission" date="2019-10" db="EMBL/GenBank/DDBJ databases">
        <authorList>
            <person name="Zhang R."/>
            <person name="Pan Y."/>
            <person name="Wang J."/>
            <person name="Ma R."/>
            <person name="Yu S."/>
        </authorList>
    </citation>
    <scope>NUCLEOTIDE SEQUENCE</scope>
    <source>
        <strain evidence="2">LA-IB0</strain>
        <tissue evidence="2">Leaf</tissue>
    </source>
</reference>